<comment type="caution">
    <text evidence="1">The sequence shown here is derived from an EMBL/GenBank/DDBJ whole genome shotgun (WGS) entry which is preliminary data.</text>
</comment>
<evidence type="ECO:0000313" key="1">
    <source>
        <dbReference type="EMBL" id="KAF2601213.1"/>
    </source>
</evidence>
<proteinExistence type="predicted"/>
<gene>
    <name evidence="1" type="ORF">F2Q70_00026977</name>
</gene>
<dbReference type="AlphaFoldDB" id="A0A8S9L6B5"/>
<organism evidence="1">
    <name type="scientific">Brassica cretica</name>
    <name type="common">Mustard</name>
    <dbReference type="NCBI Taxonomy" id="69181"/>
    <lineage>
        <taxon>Eukaryota</taxon>
        <taxon>Viridiplantae</taxon>
        <taxon>Streptophyta</taxon>
        <taxon>Embryophyta</taxon>
        <taxon>Tracheophyta</taxon>
        <taxon>Spermatophyta</taxon>
        <taxon>Magnoliopsida</taxon>
        <taxon>eudicotyledons</taxon>
        <taxon>Gunneridae</taxon>
        <taxon>Pentapetalae</taxon>
        <taxon>rosids</taxon>
        <taxon>malvids</taxon>
        <taxon>Brassicales</taxon>
        <taxon>Brassicaceae</taxon>
        <taxon>Brassiceae</taxon>
        <taxon>Brassica</taxon>
    </lineage>
</organism>
<reference evidence="1" key="1">
    <citation type="submission" date="2019-12" db="EMBL/GenBank/DDBJ databases">
        <title>Genome sequencing and annotation of Brassica cretica.</title>
        <authorList>
            <person name="Studholme D.J."/>
            <person name="Sarris P.F."/>
        </authorList>
    </citation>
    <scope>NUCLEOTIDE SEQUENCE</scope>
    <source>
        <strain evidence="1">PFS-102/07</strain>
        <tissue evidence="1">Leaf</tissue>
    </source>
</reference>
<name>A0A8S9L6B5_BRACR</name>
<accession>A0A8S9L6B5</accession>
<dbReference type="EMBL" id="QGKY02000094">
    <property type="protein sequence ID" value="KAF2601213.1"/>
    <property type="molecule type" value="Genomic_DNA"/>
</dbReference>
<protein>
    <submittedName>
        <fullName evidence="1">Uncharacterized protein</fullName>
    </submittedName>
</protein>
<sequence>MIDLRQTLELREKRVRFPKGRKYKPDQLLLKEAVALRQACAAVLERSYIRNQNTAELFIGHSDNIDDAEA</sequence>